<evidence type="ECO:0000313" key="7">
    <source>
        <dbReference type="Proteomes" id="UP001259982"/>
    </source>
</evidence>
<evidence type="ECO:0000256" key="3">
    <source>
        <dbReference type="ARBA" id="ARBA00022833"/>
    </source>
</evidence>
<dbReference type="SUPFAM" id="SSF109635">
    <property type="entry name" value="DnaK suppressor protein DksA, alpha-hairpin domain"/>
    <property type="match status" value="1"/>
</dbReference>
<proteinExistence type="predicted"/>
<dbReference type="Gene3D" id="1.20.120.910">
    <property type="entry name" value="DksA, coiled-coil domain"/>
    <property type="match status" value="1"/>
</dbReference>
<comment type="caution">
    <text evidence="6">The sequence shown here is derived from an EMBL/GenBank/DDBJ whole genome shotgun (WGS) entry which is preliminary data.</text>
</comment>
<evidence type="ECO:0000256" key="2">
    <source>
        <dbReference type="ARBA" id="ARBA00022771"/>
    </source>
</evidence>
<feature type="zinc finger region" description="dksA C4-type" evidence="4">
    <location>
        <begin position="85"/>
        <end position="109"/>
    </location>
</feature>
<organism evidence="6 7">
    <name type="scientific">Spectribacter acetivorans</name>
    <dbReference type="NCBI Taxonomy" id="3075603"/>
    <lineage>
        <taxon>Bacteria</taxon>
        <taxon>Pseudomonadati</taxon>
        <taxon>Pseudomonadota</taxon>
        <taxon>Gammaproteobacteria</taxon>
        <taxon>Salinisphaerales</taxon>
        <taxon>Salinisphaeraceae</taxon>
        <taxon>Spectribacter</taxon>
    </lineage>
</organism>
<evidence type="ECO:0000313" key="6">
    <source>
        <dbReference type="EMBL" id="MDT0618005.1"/>
    </source>
</evidence>
<dbReference type="InterPro" id="IPR000962">
    <property type="entry name" value="Znf_DskA_TraR"/>
</dbReference>
<accession>A0ABU3B7K4</accession>
<reference evidence="6 7" key="1">
    <citation type="submission" date="2023-09" db="EMBL/GenBank/DDBJ databases">
        <authorList>
            <person name="Rey-Velasco X."/>
        </authorList>
    </citation>
    <scope>NUCLEOTIDE SEQUENCE [LARGE SCALE GENOMIC DNA]</scope>
    <source>
        <strain evidence="6 7">P385</strain>
    </source>
</reference>
<evidence type="ECO:0000256" key="4">
    <source>
        <dbReference type="PROSITE-ProRule" id="PRU00510"/>
    </source>
</evidence>
<feature type="domain" description="Zinc finger DksA/TraR C4-type" evidence="5">
    <location>
        <begin position="80"/>
        <end position="114"/>
    </location>
</feature>
<dbReference type="Pfam" id="PF01258">
    <property type="entry name" value="zf-dskA_traR"/>
    <property type="match status" value="1"/>
</dbReference>
<protein>
    <submittedName>
        <fullName evidence="6">TraR/DksA C4-type zinc finger protein</fullName>
    </submittedName>
</protein>
<keyword evidence="1" id="KW-0479">Metal-binding</keyword>
<dbReference type="EMBL" id="JAVRHY010000004">
    <property type="protein sequence ID" value="MDT0618005.1"/>
    <property type="molecule type" value="Genomic_DNA"/>
</dbReference>
<sequence length="115" mass="12315">MTDAQLEHFRTMLLDMQATLQAGAESRDSMGQTVELDQTRTGRLSRMDALQAQAMAKAGAQRAANQARRITAALARVDAGTFGDCAACEEPIAEARLEADPANPFCLDCAEARQG</sequence>
<keyword evidence="3" id="KW-0862">Zinc</keyword>
<dbReference type="PANTHER" id="PTHR33823:SF4">
    <property type="entry name" value="GENERAL STRESS PROTEIN 16O"/>
    <property type="match status" value="1"/>
</dbReference>
<dbReference type="SUPFAM" id="SSF57716">
    <property type="entry name" value="Glucocorticoid receptor-like (DNA-binding domain)"/>
    <property type="match status" value="1"/>
</dbReference>
<evidence type="ECO:0000256" key="1">
    <source>
        <dbReference type="ARBA" id="ARBA00022723"/>
    </source>
</evidence>
<name>A0ABU3B7K4_9GAMM</name>
<dbReference type="RefSeq" id="WP_311658009.1">
    <property type="nucleotide sequence ID" value="NZ_JAVRHY010000004.1"/>
</dbReference>
<evidence type="ECO:0000259" key="5">
    <source>
        <dbReference type="Pfam" id="PF01258"/>
    </source>
</evidence>
<dbReference type="InterPro" id="IPR037187">
    <property type="entry name" value="DnaK_N"/>
</dbReference>
<dbReference type="PROSITE" id="PS51128">
    <property type="entry name" value="ZF_DKSA_2"/>
    <property type="match status" value="1"/>
</dbReference>
<gene>
    <name evidence="6" type="ORF">RM531_05930</name>
</gene>
<dbReference type="PANTHER" id="PTHR33823">
    <property type="entry name" value="RNA POLYMERASE-BINDING TRANSCRIPTION FACTOR DKSA-RELATED"/>
    <property type="match status" value="1"/>
</dbReference>
<keyword evidence="7" id="KW-1185">Reference proteome</keyword>
<dbReference type="Proteomes" id="UP001259982">
    <property type="component" value="Unassembled WGS sequence"/>
</dbReference>
<keyword evidence="2" id="KW-0863">Zinc-finger</keyword>